<comment type="pathway">
    <text evidence="5">Cofactor biosynthesis; adenosylcobalamin biosynthesis; adenosylcobalamin from cob(II)yrinate a,c-diamide: step 6/7.</text>
</comment>
<evidence type="ECO:0000256" key="15">
    <source>
        <dbReference type="ARBA" id="ARBA00023134"/>
    </source>
</evidence>
<evidence type="ECO:0000256" key="17">
    <source>
        <dbReference type="ARBA" id="ARBA00030571"/>
    </source>
</evidence>
<dbReference type="Proteomes" id="UP000092650">
    <property type="component" value="Chromosome"/>
</dbReference>
<dbReference type="PANTHER" id="PTHR34848:SF1">
    <property type="entry name" value="BIFUNCTIONAL ADENOSYLCOBALAMIN BIOSYNTHESIS PROTEIN COBU"/>
    <property type="match status" value="1"/>
</dbReference>
<feature type="binding site" evidence="19">
    <location>
        <position position="66"/>
    </location>
    <ligand>
        <name>GTP</name>
        <dbReference type="ChEBI" id="CHEBI:37565"/>
    </ligand>
</feature>
<evidence type="ECO:0000256" key="19">
    <source>
        <dbReference type="PIRSR" id="PIRSR006135-2"/>
    </source>
</evidence>
<dbReference type="GO" id="GO:0008820">
    <property type="term" value="F:cobinamide phosphate guanylyltransferase activity"/>
    <property type="evidence" value="ECO:0007669"/>
    <property type="project" value="UniProtKB-EC"/>
</dbReference>
<comment type="catalytic activity">
    <reaction evidence="1">
        <text>adenosylcob(III)inamide + ATP = adenosylcob(III)inamide phosphate + ADP + H(+)</text>
        <dbReference type="Rhea" id="RHEA:15769"/>
        <dbReference type="ChEBI" id="CHEBI:2480"/>
        <dbReference type="ChEBI" id="CHEBI:15378"/>
        <dbReference type="ChEBI" id="CHEBI:30616"/>
        <dbReference type="ChEBI" id="CHEBI:58502"/>
        <dbReference type="ChEBI" id="CHEBI:456216"/>
        <dbReference type="EC" id="2.7.1.156"/>
    </reaction>
</comment>
<evidence type="ECO:0000256" key="13">
    <source>
        <dbReference type="ARBA" id="ARBA00022777"/>
    </source>
</evidence>
<evidence type="ECO:0000256" key="9">
    <source>
        <dbReference type="ARBA" id="ARBA00012523"/>
    </source>
</evidence>
<evidence type="ECO:0000256" key="8">
    <source>
        <dbReference type="ARBA" id="ARBA00012016"/>
    </source>
</evidence>
<evidence type="ECO:0000256" key="5">
    <source>
        <dbReference type="ARBA" id="ARBA00004692"/>
    </source>
</evidence>
<feature type="binding site" evidence="19">
    <location>
        <begin position="11"/>
        <end position="18"/>
    </location>
    <ligand>
        <name>GTP</name>
        <dbReference type="ChEBI" id="CHEBI:37565"/>
    </ligand>
</feature>
<proteinExistence type="inferred from homology"/>
<dbReference type="STRING" id="1038856.BBI15_08385"/>
<evidence type="ECO:0000256" key="6">
    <source>
        <dbReference type="ARBA" id="ARBA00005159"/>
    </source>
</evidence>
<dbReference type="Gene3D" id="3.40.50.300">
    <property type="entry name" value="P-loop containing nucleotide triphosphate hydrolases"/>
    <property type="match status" value="1"/>
</dbReference>
<dbReference type="OrthoDB" id="9799422at2"/>
<dbReference type="EC" id="2.7.1.156" evidence="8"/>
<dbReference type="AlphaFoldDB" id="A0A1C7E9X4"/>
<dbReference type="UniPathway" id="UPA00148">
    <property type="reaction ID" value="UER00236"/>
</dbReference>
<evidence type="ECO:0000256" key="1">
    <source>
        <dbReference type="ARBA" id="ARBA00000312"/>
    </source>
</evidence>
<dbReference type="PIRSF" id="PIRSF006135">
    <property type="entry name" value="CobU"/>
    <property type="match status" value="1"/>
</dbReference>
<evidence type="ECO:0000256" key="10">
    <source>
        <dbReference type="ARBA" id="ARBA00022573"/>
    </source>
</evidence>
<dbReference type="InterPro" id="IPR027417">
    <property type="entry name" value="P-loop_NTPase"/>
</dbReference>
<evidence type="ECO:0000256" key="2">
    <source>
        <dbReference type="ARBA" id="ARBA00000711"/>
    </source>
</evidence>
<evidence type="ECO:0000256" key="12">
    <source>
        <dbReference type="ARBA" id="ARBA00022741"/>
    </source>
</evidence>
<dbReference type="GO" id="GO:0005525">
    <property type="term" value="F:GTP binding"/>
    <property type="evidence" value="ECO:0007669"/>
    <property type="project" value="UniProtKB-KW"/>
</dbReference>
<evidence type="ECO:0000313" key="20">
    <source>
        <dbReference type="EMBL" id="ANU20232.1"/>
    </source>
</evidence>
<evidence type="ECO:0000256" key="3">
    <source>
        <dbReference type="ARBA" id="ARBA00001522"/>
    </source>
</evidence>
<dbReference type="GO" id="GO:0005524">
    <property type="term" value="F:ATP binding"/>
    <property type="evidence" value="ECO:0007669"/>
    <property type="project" value="UniProtKB-KW"/>
</dbReference>
<name>A0A1C7E9X4_9BACL</name>
<evidence type="ECO:0000256" key="16">
    <source>
        <dbReference type="ARBA" id="ARBA00029570"/>
    </source>
</evidence>
<comment type="function">
    <text evidence="4">Catalyzes ATP-dependent phosphorylation of adenosylcobinamide and addition of GMP to adenosylcobinamide phosphate.</text>
</comment>
<evidence type="ECO:0000256" key="11">
    <source>
        <dbReference type="ARBA" id="ARBA00022679"/>
    </source>
</evidence>
<comment type="catalytic activity">
    <reaction evidence="3">
        <text>adenosylcob(III)inamide + GTP = adenosylcob(III)inamide phosphate + GDP + H(+)</text>
        <dbReference type="Rhea" id="RHEA:15765"/>
        <dbReference type="ChEBI" id="CHEBI:2480"/>
        <dbReference type="ChEBI" id="CHEBI:15378"/>
        <dbReference type="ChEBI" id="CHEBI:37565"/>
        <dbReference type="ChEBI" id="CHEBI:58189"/>
        <dbReference type="ChEBI" id="CHEBI:58502"/>
        <dbReference type="EC" id="2.7.1.156"/>
    </reaction>
</comment>
<dbReference type="Pfam" id="PF02283">
    <property type="entry name" value="CobU"/>
    <property type="match status" value="1"/>
</dbReference>
<protein>
    <recommendedName>
        <fullName evidence="16">Adenosylcobinamide kinase</fullName>
        <ecNumber evidence="8">2.7.1.156</ecNumber>
        <ecNumber evidence="9">2.7.7.62</ecNumber>
    </recommendedName>
    <alternativeName>
        <fullName evidence="17">Adenosylcobinamide-phosphate guanylyltransferase</fullName>
    </alternativeName>
</protein>
<dbReference type="PANTHER" id="PTHR34848">
    <property type="match status" value="1"/>
</dbReference>
<feature type="binding site" evidence="19">
    <location>
        <begin position="37"/>
        <end position="39"/>
    </location>
    <ligand>
        <name>GTP</name>
        <dbReference type="ChEBI" id="CHEBI:37565"/>
    </ligand>
</feature>
<keyword evidence="10" id="KW-0169">Cobalamin biosynthesis</keyword>
<dbReference type="InterPro" id="IPR003203">
    <property type="entry name" value="CobU/CobP"/>
</dbReference>
<dbReference type="KEGG" id="ppla:BBI15_08385"/>
<evidence type="ECO:0000256" key="18">
    <source>
        <dbReference type="PIRSR" id="PIRSR006135-1"/>
    </source>
</evidence>
<dbReference type="EMBL" id="CP016539">
    <property type="protein sequence ID" value="ANU20232.1"/>
    <property type="molecule type" value="Genomic_DNA"/>
</dbReference>
<dbReference type="GO" id="GO:0009236">
    <property type="term" value="P:cobalamin biosynthetic process"/>
    <property type="evidence" value="ECO:0007669"/>
    <property type="project" value="UniProtKB-UniPathway"/>
</dbReference>
<feature type="binding site" evidence="19">
    <location>
        <position position="87"/>
    </location>
    <ligand>
        <name>GTP</name>
        <dbReference type="ChEBI" id="CHEBI:37565"/>
    </ligand>
</feature>
<keyword evidence="14" id="KW-0067">ATP-binding</keyword>
<keyword evidence="12 19" id="KW-0547">Nucleotide-binding</keyword>
<evidence type="ECO:0000256" key="7">
    <source>
        <dbReference type="ARBA" id="ARBA00007490"/>
    </source>
</evidence>
<comment type="pathway">
    <text evidence="6">Cofactor biosynthesis; adenosylcobalamin biosynthesis; adenosylcobalamin from cob(II)yrinate a,c-diamide: step 5/7.</text>
</comment>
<organism evidence="20 21">
    <name type="scientific">Planococcus plakortidis</name>
    <dbReference type="NCBI Taxonomy" id="1038856"/>
    <lineage>
        <taxon>Bacteria</taxon>
        <taxon>Bacillati</taxon>
        <taxon>Bacillota</taxon>
        <taxon>Bacilli</taxon>
        <taxon>Bacillales</taxon>
        <taxon>Caryophanaceae</taxon>
        <taxon>Planococcus</taxon>
    </lineage>
</organism>
<gene>
    <name evidence="20" type="ORF">BBI15_08385</name>
</gene>
<feature type="binding site" evidence="19">
    <location>
        <begin position="54"/>
        <end position="57"/>
    </location>
    <ligand>
        <name>GTP</name>
        <dbReference type="ChEBI" id="CHEBI:37565"/>
    </ligand>
</feature>
<evidence type="ECO:0000256" key="4">
    <source>
        <dbReference type="ARBA" id="ARBA00003889"/>
    </source>
</evidence>
<reference evidence="20" key="1">
    <citation type="submission" date="2016-10" db="EMBL/GenBank/DDBJ databases">
        <authorList>
            <person name="See-Too W.S."/>
        </authorList>
    </citation>
    <scope>NUCLEOTIDE SEQUENCE [LARGE SCALE GENOMIC DNA]</scope>
    <source>
        <strain evidence="20">DSM 23997</strain>
    </source>
</reference>
<dbReference type="RefSeq" id="WP_068870106.1">
    <property type="nucleotide sequence ID" value="NZ_CP016539.2"/>
</dbReference>
<accession>A0A1C7E9X4</accession>
<dbReference type="SUPFAM" id="SSF52540">
    <property type="entry name" value="P-loop containing nucleoside triphosphate hydrolases"/>
    <property type="match status" value="1"/>
</dbReference>
<comment type="similarity">
    <text evidence="7">Belongs to the CobU/CobP family.</text>
</comment>
<feature type="active site" description="GMP-histidine intermediate" evidence="18">
    <location>
        <position position="53"/>
    </location>
</feature>
<dbReference type="GO" id="GO:0043752">
    <property type="term" value="F:adenosylcobinamide kinase activity"/>
    <property type="evidence" value="ECO:0007669"/>
    <property type="project" value="UniProtKB-EC"/>
</dbReference>
<dbReference type="EC" id="2.7.7.62" evidence="9"/>
<sequence length="182" mass="20962">MVRKQLTFISGGVRSGKSAYAEMLVREAHSERRVYIASGVAHDREMAVRIARHRKDRAQDGWWTIEQPQQLSEALPLIRQNDAVLWDCVTTWLANELYEGFEHGSLCADTPGCMEKKWRELKKTIDSIRAKAVYFAIVSNEILDEPLMDLVYQEWLGKIHQWLASCADEAIEMENGLAIRRK</sequence>
<keyword evidence="11" id="KW-0808">Transferase</keyword>
<evidence type="ECO:0000256" key="14">
    <source>
        <dbReference type="ARBA" id="ARBA00022840"/>
    </source>
</evidence>
<keyword evidence="15 19" id="KW-0342">GTP-binding</keyword>
<keyword evidence="13 20" id="KW-0418">Kinase</keyword>
<comment type="catalytic activity">
    <reaction evidence="2">
        <text>adenosylcob(III)inamide phosphate + GTP + H(+) = adenosylcob(III)inamide-GDP + diphosphate</text>
        <dbReference type="Rhea" id="RHEA:22712"/>
        <dbReference type="ChEBI" id="CHEBI:15378"/>
        <dbReference type="ChEBI" id="CHEBI:33019"/>
        <dbReference type="ChEBI" id="CHEBI:37565"/>
        <dbReference type="ChEBI" id="CHEBI:58502"/>
        <dbReference type="ChEBI" id="CHEBI:60487"/>
        <dbReference type="EC" id="2.7.7.62"/>
    </reaction>
</comment>
<keyword evidence="21" id="KW-1185">Reference proteome</keyword>
<evidence type="ECO:0000313" key="21">
    <source>
        <dbReference type="Proteomes" id="UP000092650"/>
    </source>
</evidence>